<dbReference type="EMBL" id="JARJCW010000023">
    <property type="protein sequence ID" value="KAJ7212718.1"/>
    <property type="molecule type" value="Genomic_DNA"/>
</dbReference>
<keyword evidence="2" id="KW-1185">Reference proteome</keyword>
<gene>
    <name evidence="1" type="ORF">GGX14DRAFT_393606</name>
</gene>
<comment type="caution">
    <text evidence="1">The sequence shown here is derived from an EMBL/GenBank/DDBJ whole genome shotgun (WGS) entry which is preliminary data.</text>
</comment>
<organism evidence="1 2">
    <name type="scientific">Mycena pura</name>
    <dbReference type="NCBI Taxonomy" id="153505"/>
    <lineage>
        <taxon>Eukaryota</taxon>
        <taxon>Fungi</taxon>
        <taxon>Dikarya</taxon>
        <taxon>Basidiomycota</taxon>
        <taxon>Agaricomycotina</taxon>
        <taxon>Agaricomycetes</taxon>
        <taxon>Agaricomycetidae</taxon>
        <taxon>Agaricales</taxon>
        <taxon>Marasmiineae</taxon>
        <taxon>Mycenaceae</taxon>
        <taxon>Mycena</taxon>
    </lineage>
</organism>
<proteinExistence type="predicted"/>
<dbReference type="AlphaFoldDB" id="A0AAD6YC23"/>
<protein>
    <submittedName>
        <fullName evidence="1">Uncharacterized protein</fullName>
    </submittedName>
</protein>
<name>A0AAD6YC23_9AGAR</name>
<evidence type="ECO:0000313" key="1">
    <source>
        <dbReference type="EMBL" id="KAJ7212718.1"/>
    </source>
</evidence>
<evidence type="ECO:0000313" key="2">
    <source>
        <dbReference type="Proteomes" id="UP001219525"/>
    </source>
</evidence>
<dbReference type="Proteomes" id="UP001219525">
    <property type="component" value="Unassembled WGS sequence"/>
</dbReference>
<sequence>MQRSRSEQILHESACAWAALSAMRERRAQGKKILFTCQTIQSADQICQIYAFRTKIIHSSVPLHPVPPEKIRQHLSILAEVMGPGARAKRREHRWRTHNARMPPAASRLSPASYTACARHSRTRHAPSNTYAEPHAARRRLPGHSLTTSCQPRFALFLLPASRCPPLACRTRAHRTPCVEAHCFLLPATYASAHYPCPGLPPASCRPLPMPAPRPAACPACLTCSFATLSSACVPVLRDACAGRCAGSLRERAALALALGGRRLCECGMLHYTCNRCAARVRAAWAACARHRT</sequence>
<reference evidence="1" key="1">
    <citation type="submission" date="2023-03" db="EMBL/GenBank/DDBJ databases">
        <title>Massive genome expansion in bonnet fungi (Mycena s.s.) driven by repeated elements and novel gene families across ecological guilds.</title>
        <authorList>
            <consortium name="Lawrence Berkeley National Laboratory"/>
            <person name="Harder C.B."/>
            <person name="Miyauchi S."/>
            <person name="Viragh M."/>
            <person name="Kuo A."/>
            <person name="Thoen E."/>
            <person name="Andreopoulos B."/>
            <person name="Lu D."/>
            <person name="Skrede I."/>
            <person name="Drula E."/>
            <person name="Henrissat B."/>
            <person name="Morin E."/>
            <person name="Kohler A."/>
            <person name="Barry K."/>
            <person name="LaButti K."/>
            <person name="Morin E."/>
            <person name="Salamov A."/>
            <person name="Lipzen A."/>
            <person name="Mereny Z."/>
            <person name="Hegedus B."/>
            <person name="Baldrian P."/>
            <person name="Stursova M."/>
            <person name="Weitz H."/>
            <person name="Taylor A."/>
            <person name="Grigoriev I.V."/>
            <person name="Nagy L.G."/>
            <person name="Martin F."/>
            <person name="Kauserud H."/>
        </authorList>
    </citation>
    <scope>NUCLEOTIDE SEQUENCE</scope>
    <source>
        <strain evidence="1">9144</strain>
    </source>
</reference>
<accession>A0AAD6YC23</accession>